<dbReference type="RefSeq" id="WP_246011818.1">
    <property type="nucleotide sequence ID" value="NZ_BHXQ01000001.1"/>
</dbReference>
<dbReference type="Proteomes" id="UP000288227">
    <property type="component" value="Unassembled WGS sequence"/>
</dbReference>
<dbReference type="EMBL" id="BHXQ01000001">
    <property type="protein sequence ID" value="GCC50297.1"/>
    <property type="molecule type" value="Genomic_DNA"/>
</dbReference>
<dbReference type="AlphaFoldDB" id="A0A401U5Y4"/>
<comment type="caution">
    <text evidence="1">The sequence shown here is derived from an EMBL/GenBank/DDBJ whole genome shotgun (WGS) entry which is preliminary data.</text>
</comment>
<gene>
    <name evidence="1" type="ORF">SanaruYs_05120</name>
</gene>
<dbReference type="InterPro" id="IPR036388">
    <property type="entry name" value="WH-like_DNA-bd_sf"/>
</dbReference>
<keyword evidence="2" id="KW-1185">Reference proteome</keyword>
<evidence type="ECO:0000313" key="1">
    <source>
        <dbReference type="EMBL" id="GCC50297.1"/>
    </source>
</evidence>
<protein>
    <submittedName>
        <fullName evidence="1">Transcriptional regulator</fullName>
    </submittedName>
</protein>
<proteinExistence type="predicted"/>
<reference evidence="1 2" key="1">
    <citation type="submission" date="2018-11" db="EMBL/GenBank/DDBJ databases">
        <title>Chryseotalea sanarue gen. nov., sp., nov., a member of the family Cytophagaceae, isolated from a brackish lake in Hamamatsu Japan.</title>
        <authorList>
            <person name="Maejima Y."/>
            <person name="Iino T."/>
            <person name="Muraguchi Y."/>
            <person name="Fukuda K."/>
            <person name="Ohkuma M."/>
            <person name="Moriuchi R."/>
            <person name="Dohra H."/>
            <person name="Kimbara K."/>
            <person name="Shintani M."/>
        </authorList>
    </citation>
    <scope>NUCLEOTIDE SEQUENCE [LARGE SCALE GENOMIC DNA]</scope>
    <source>
        <strain evidence="1 2">Ys</strain>
    </source>
</reference>
<dbReference type="Gene3D" id="1.10.10.10">
    <property type="entry name" value="Winged helix-like DNA-binding domain superfamily/Winged helix DNA-binding domain"/>
    <property type="match status" value="1"/>
</dbReference>
<sequence length="212" mass="24104">MVRKKVITGIITGDIINSRGGKVRQWLPVLKKALALTGKSPQAWEIYRGDSFQLEVKNPADTLLTAIRIKAYIKTIKNADVRIAIGIGEKDFSASSITESNGEAFIYSGEKFENLKQEKQNMAVKSRWLDFDREMNLYIRFALIAMDNWSTGAADLIKMLLDNPEITQTKLATKLKITQSAVSGRQKRAYYNEVKDLEILYREKVEQLIRTV</sequence>
<name>A0A401U5Y4_9BACT</name>
<accession>A0A401U5Y4</accession>
<evidence type="ECO:0000313" key="2">
    <source>
        <dbReference type="Proteomes" id="UP000288227"/>
    </source>
</evidence>
<organism evidence="1 2">
    <name type="scientific">Chryseotalea sanaruensis</name>
    <dbReference type="NCBI Taxonomy" id="2482724"/>
    <lineage>
        <taxon>Bacteria</taxon>
        <taxon>Pseudomonadati</taxon>
        <taxon>Bacteroidota</taxon>
        <taxon>Cytophagia</taxon>
        <taxon>Cytophagales</taxon>
        <taxon>Chryseotaleaceae</taxon>
        <taxon>Chryseotalea</taxon>
    </lineage>
</organism>